<organism evidence="2 3">
    <name type="scientific">Streptomyces finlayi</name>
    <dbReference type="NCBI Taxonomy" id="67296"/>
    <lineage>
        <taxon>Bacteria</taxon>
        <taxon>Bacillati</taxon>
        <taxon>Actinomycetota</taxon>
        <taxon>Actinomycetes</taxon>
        <taxon>Kitasatosporales</taxon>
        <taxon>Streptomycetaceae</taxon>
        <taxon>Streptomyces</taxon>
    </lineage>
</organism>
<evidence type="ECO:0000313" key="2">
    <source>
        <dbReference type="EMBL" id="GHD00600.1"/>
    </source>
</evidence>
<reference evidence="2" key="1">
    <citation type="journal article" date="2014" name="Int. J. Syst. Evol. Microbiol.">
        <title>Complete genome sequence of Corynebacterium casei LMG S-19264T (=DSM 44701T), isolated from a smear-ripened cheese.</title>
        <authorList>
            <consortium name="US DOE Joint Genome Institute (JGI-PGF)"/>
            <person name="Walter F."/>
            <person name="Albersmeier A."/>
            <person name="Kalinowski J."/>
            <person name="Ruckert C."/>
        </authorList>
    </citation>
    <scope>NUCLEOTIDE SEQUENCE</scope>
    <source>
        <strain evidence="2">JCM 4637</strain>
    </source>
</reference>
<feature type="compositionally biased region" description="Low complexity" evidence="1">
    <location>
        <begin position="9"/>
        <end position="24"/>
    </location>
</feature>
<dbReference type="Proteomes" id="UP000638353">
    <property type="component" value="Unassembled WGS sequence"/>
</dbReference>
<feature type="region of interest" description="Disordered" evidence="1">
    <location>
        <begin position="1"/>
        <end position="24"/>
    </location>
</feature>
<dbReference type="AlphaFoldDB" id="A0A919CBA4"/>
<gene>
    <name evidence="2" type="ORF">GCM10010334_45190</name>
</gene>
<accession>A0A919CBA4</accession>
<name>A0A919CBA4_9ACTN</name>
<dbReference type="EMBL" id="BMVC01000009">
    <property type="protein sequence ID" value="GHD00600.1"/>
    <property type="molecule type" value="Genomic_DNA"/>
</dbReference>
<evidence type="ECO:0000313" key="3">
    <source>
        <dbReference type="Proteomes" id="UP000638353"/>
    </source>
</evidence>
<proteinExistence type="predicted"/>
<reference evidence="2" key="2">
    <citation type="submission" date="2020-09" db="EMBL/GenBank/DDBJ databases">
        <authorList>
            <person name="Sun Q."/>
            <person name="Ohkuma M."/>
        </authorList>
    </citation>
    <scope>NUCLEOTIDE SEQUENCE</scope>
    <source>
        <strain evidence="2">JCM 4637</strain>
    </source>
</reference>
<protein>
    <submittedName>
        <fullName evidence="2">Uncharacterized protein</fullName>
    </submittedName>
</protein>
<sequence>MQAVVASAPLSGVVRSGSSPPGSGCVSAMADVCLPGRADRWVPRWCRIDAAMGAAMLFDW</sequence>
<evidence type="ECO:0000256" key="1">
    <source>
        <dbReference type="SAM" id="MobiDB-lite"/>
    </source>
</evidence>
<comment type="caution">
    <text evidence="2">The sequence shown here is derived from an EMBL/GenBank/DDBJ whole genome shotgun (WGS) entry which is preliminary data.</text>
</comment>